<protein>
    <submittedName>
        <fullName evidence="1">Uncharacterized protein</fullName>
    </submittedName>
</protein>
<dbReference type="EMBL" id="BK015733">
    <property type="protein sequence ID" value="DAE22485.1"/>
    <property type="molecule type" value="Genomic_DNA"/>
</dbReference>
<proteinExistence type="predicted"/>
<organism evidence="1">
    <name type="scientific">CrAss-like virus sp. ctDAq1</name>
    <dbReference type="NCBI Taxonomy" id="2826822"/>
    <lineage>
        <taxon>Viruses</taxon>
        <taxon>Duplodnaviria</taxon>
        <taxon>Heunggongvirae</taxon>
        <taxon>Uroviricota</taxon>
        <taxon>Caudoviricetes</taxon>
        <taxon>Crassvirales</taxon>
    </lineage>
</organism>
<name>A0A8S5QUW0_9CAUD</name>
<accession>A0A8S5QUW0</accession>
<sequence length="183" mass="21841">MRQWTKLRSDVPNYCIGAEDMYLTYRKEAFKRKNRVFYRLSETVYRRILSFLIDKMVEELCETGYLILPNDLGTLCVHTGDRIIPHYSKRGDLILPYVSWVKTKKLWKEDPSAADGGIVVRDENAIRLGVAWRPGRYPYSDYTVFHLSQDLFIRIYHLVYNEGKRYIKLDKTWRRRTQAYTPS</sequence>
<evidence type="ECO:0000313" key="1">
    <source>
        <dbReference type="EMBL" id="DAE22485.1"/>
    </source>
</evidence>
<reference evidence="1" key="1">
    <citation type="journal article" date="2021" name="Proc. Natl. Acad. Sci. U.S.A.">
        <title>A Catalog of Tens of Thousands of Viruses from Human Metagenomes Reveals Hidden Associations with Chronic Diseases.</title>
        <authorList>
            <person name="Tisza M.J."/>
            <person name="Buck C.B."/>
        </authorList>
    </citation>
    <scope>NUCLEOTIDE SEQUENCE</scope>
    <source>
        <strain evidence="1">CtDAq1</strain>
    </source>
</reference>